<sequence>MKENTREPGRTVSGSRLDLPAIKKLCEAATHEPWAVFYDEGLGYGIVSPDWEMGYVPYDAADFIAAARTLVPQLVEALEEAQGKLEAVRRAIDAASDSGQYSLALVEIGSLLDLDRILKGRAMALKPAEKRQYADIVGPCSHNHEDTCAEYWRRVAAGSLESVDSLRAENARLQEMQGCSACKAIHYLHPNAKVGATCGRCGEMWPCDVTELREGYARLQTKVEEAEKERDDYGKWLDEMTVLRDRYKARSEEAVQRGVELWKVLYHYTFHSRTVRRLLAEAKALAERRKEALEPEHLAQAFHEAYEELAPQFGYKTREASAVPWADVPENNKALMIAACERVARAAIEEED</sequence>
<feature type="coiled-coil region" evidence="1">
    <location>
        <begin position="71"/>
        <end position="98"/>
    </location>
</feature>
<dbReference type="AlphaFoldDB" id="A0A0F9JVP0"/>
<protein>
    <submittedName>
        <fullName evidence="2">Uncharacterized protein</fullName>
    </submittedName>
</protein>
<evidence type="ECO:0000313" key="2">
    <source>
        <dbReference type="EMBL" id="KKM02993.1"/>
    </source>
</evidence>
<reference evidence="2" key="1">
    <citation type="journal article" date="2015" name="Nature">
        <title>Complex archaea that bridge the gap between prokaryotes and eukaryotes.</title>
        <authorList>
            <person name="Spang A."/>
            <person name="Saw J.H."/>
            <person name="Jorgensen S.L."/>
            <person name="Zaremba-Niedzwiedzka K."/>
            <person name="Martijn J."/>
            <person name="Lind A.E."/>
            <person name="van Eijk R."/>
            <person name="Schleper C."/>
            <person name="Guy L."/>
            <person name="Ettema T.J."/>
        </authorList>
    </citation>
    <scope>NUCLEOTIDE SEQUENCE</scope>
</reference>
<organism evidence="2">
    <name type="scientific">marine sediment metagenome</name>
    <dbReference type="NCBI Taxonomy" id="412755"/>
    <lineage>
        <taxon>unclassified sequences</taxon>
        <taxon>metagenomes</taxon>
        <taxon>ecological metagenomes</taxon>
    </lineage>
</organism>
<evidence type="ECO:0000256" key="1">
    <source>
        <dbReference type="SAM" id="Coils"/>
    </source>
</evidence>
<accession>A0A0F9JVP0</accession>
<keyword evidence="1" id="KW-0175">Coiled coil</keyword>
<dbReference type="EMBL" id="LAZR01016791">
    <property type="protein sequence ID" value="KKM02993.1"/>
    <property type="molecule type" value="Genomic_DNA"/>
</dbReference>
<name>A0A0F9JVP0_9ZZZZ</name>
<proteinExistence type="predicted"/>
<gene>
    <name evidence="2" type="ORF">LCGC14_1778860</name>
</gene>
<comment type="caution">
    <text evidence="2">The sequence shown here is derived from an EMBL/GenBank/DDBJ whole genome shotgun (WGS) entry which is preliminary data.</text>
</comment>